<proteinExistence type="predicted"/>
<keyword evidence="2" id="KW-1185">Reference proteome</keyword>
<accession>A0A2L2SUY5</accession>
<dbReference type="AlphaFoldDB" id="A0A2L2SUY5"/>
<sequence length="373" mass="43003">MLFMQISIDILDIRGCNPTSPSICFGVFYLILIELVSRDTLNVTTVGTADILAGRCLISSPEGMIWQCKCTTWRDDVESCFDIDTWTLDLVGSPLTALQDNPLRSYTACVEIYSGRRLSFLRDKVVAFEGISAALERRLESSFKYSMPLRYLDWALLWVERDALVGNEFQQRYDKQKRTEFPSWSWCGWDLPVHWPRLFLEGTLFNLRDWFASRAAGCHFRSQVTVDEVTEPMDHRSYPCLEGNLLFQTFTGHFSLSRKTMSGPVVNTSQETHLRQFGIADSFGDWCGTITLDKSWYNQVGGIFEFAAISEAKDFSMEELDTWTYYVSEERQQAEWYCFYALMIRCEETKGGPVAERVGLAKNFQSSFFFFDL</sequence>
<dbReference type="PANTHER" id="PTHR33112">
    <property type="entry name" value="DOMAIN PROTEIN, PUTATIVE-RELATED"/>
    <property type="match status" value="1"/>
</dbReference>
<organism evidence="1 2">
    <name type="scientific">Fusarium venenatum</name>
    <dbReference type="NCBI Taxonomy" id="56646"/>
    <lineage>
        <taxon>Eukaryota</taxon>
        <taxon>Fungi</taxon>
        <taxon>Dikarya</taxon>
        <taxon>Ascomycota</taxon>
        <taxon>Pezizomycotina</taxon>
        <taxon>Sordariomycetes</taxon>
        <taxon>Hypocreomycetidae</taxon>
        <taxon>Hypocreales</taxon>
        <taxon>Nectriaceae</taxon>
        <taxon>Fusarium</taxon>
    </lineage>
</organism>
<dbReference type="Proteomes" id="UP000245910">
    <property type="component" value="Chromosome II"/>
</dbReference>
<reference evidence="2" key="1">
    <citation type="submission" date="2014-10" db="EMBL/GenBank/DDBJ databases">
        <authorList>
            <person name="King R."/>
        </authorList>
    </citation>
    <scope>NUCLEOTIDE SEQUENCE [LARGE SCALE GENOMIC DNA]</scope>
    <source>
        <strain evidence="2">A3/5</strain>
    </source>
</reference>
<evidence type="ECO:0008006" key="3">
    <source>
        <dbReference type="Google" id="ProtNLM"/>
    </source>
</evidence>
<dbReference type="PANTHER" id="PTHR33112:SF16">
    <property type="entry name" value="HETEROKARYON INCOMPATIBILITY DOMAIN-CONTAINING PROTEIN"/>
    <property type="match status" value="1"/>
</dbReference>
<evidence type="ECO:0000313" key="2">
    <source>
        <dbReference type="Proteomes" id="UP000245910"/>
    </source>
</evidence>
<evidence type="ECO:0000313" key="1">
    <source>
        <dbReference type="EMBL" id="CEI60079.1"/>
    </source>
</evidence>
<dbReference type="STRING" id="56646.A0A2L2SUY5"/>
<dbReference type="EMBL" id="LN649230">
    <property type="protein sequence ID" value="CEI60079.1"/>
    <property type="molecule type" value="Genomic_DNA"/>
</dbReference>
<protein>
    <recommendedName>
        <fullName evidence="3">Heterokaryon incompatibility domain-containing protein</fullName>
    </recommendedName>
</protein>
<name>A0A2L2SUY5_9HYPO</name>